<name>A0A4V1Z109_9ACTN</name>
<dbReference type="EMBL" id="SDPU01000036">
    <property type="protein sequence ID" value="RYU09266.1"/>
    <property type="molecule type" value="Genomic_DNA"/>
</dbReference>
<reference evidence="3 4" key="1">
    <citation type="submission" date="2019-01" db="EMBL/GenBank/DDBJ databases">
        <title>Nocardioides guangzhouensis sp. nov., an actinobacterium isolated from soil.</title>
        <authorList>
            <person name="Fu Y."/>
            <person name="Cai Y."/>
            <person name="Lin Z."/>
            <person name="Chen P."/>
        </authorList>
    </citation>
    <scope>NUCLEOTIDE SEQUENCE [LARGE SCALE GENOMIC DNA]</scope>
    <source>
        <strain evidence="3 4">NBRC 105384</strain>
    </source>
</reference>
<dbReference type="RefSeq" id="WP_129989564.1">
    <property type="nucleotide sequence ID" value="NZ_SDPU01000036.1"/>
</dbReference>
<gene>
    <name evidence="3" type="ORF">ETU37_22235</name>
</gene>
<dbReference type="Proteomes" id="UP000291189">
    <property type="component" value="Unassembled WGS sequence"/>
</dbReference>
<dbReference type="AlphaFoldDB" id="A0A4V1Z109"/>
<evidence type="ECO:0000313" key="3">
    <source>
        <dbReference type="EMBL" id="RYU09266.1"/>
    </source>
</evidence>
<evidence type="ECO:0000313" key="4">
    <source>
        <dbReference type="Proteomes" id="UP000291189"/>
    </source>
</evidence>
<keyword evidence="2" id="KW-0812">Transmembrane</keyword>
<feature type="transmembrane region" description="Helical" evidence="2">
    <location>
        <begin position="16"/>
        <end position="34"/>
    </location>
</feature>
<evidence type="ECO:0000256" key="1">
    <source>
        <dbReference type="SAM" id="MobiDB-lite"/>
    </source>
</evidence>
<keyword evidence="2" id="KW-0472">Membrane</keyword>
<accession>A0A4V1Z109</accession>
<proteinExistence type="predicted"/>
<keyword evidence="4" id="KW-1185">Reference proteome</keyword>
<keyword evidence="2" id="KW-1133">Transmembrane helix</keyword>
<protein>
    <submittedName>
        <fullName evidence="3">Uncharacterized protein</fullName>
    </submittedName>
</protein>
<sequence length="240" mass="24071">MSGGSHAAPARGPGPGLLLALVVLAALVAGGFWWSTRLPTPRAQEPTAAPGGGSGSAALTGGVPDGTTDGRVSLGDDGSARMSLILTFAKPVDRLDLSVPARRGAAADTNPRLSALTVEADGRAVEAPDRPEPGRDATVELVEPSTRVVIAYTATGVTLHTTPAKPTRALALVTPVVVAQAEGSPWRVSVDSVKVRNLGCAGNDGMLVSCGTAAGATWTAEGSGVEGRTDVLAQLDLPVS</sequence>
<feature type="region of interest" description="Disordered" evidence="1">
    <location>
        <begin position="42"/>
        <end position="75"/>
    </location>
</feature>
<evidence type="ECO:0000256" key="2">
    <source>
        <dbReference type="SAM" id="Phobius"/>
    </source>
</evidence>
<organism evidence="3 4">
    <name type="scientific">Nocardioides iriomotensis</name>
    <dbReference type="NCBI Taxonomy" id="715784"/>
    <lineage>
        <taxon>Bacteria</taxon>
        <taxon>Bacillati</taxon>
        <taxon>Actinomycetota</taxon>
        <taxon>Actinomycetes</taxon>
        <taxon>Propionibacteriales</taxon>
        <taxon>Nocardioidaceae</taxon>
        <taxon>Nocardioides</taxon>
    </lineage>
</organism>
<comment type="caution">
    <text evidence="3">The sequence shown here is derived from an EMBL/GenBank/DDBJ whole genome shotgun (WGS) entry which is preliminary data.</text>
</comment>